<keyword evidence="2" id="KW-1185">Reference proteome</keyword>
<reference evidence="2" key="1">
    <citation type="submission" date="2013-09" db="EMBL/GenBank/DDBJ databases">
        <title>Corchorus olitorius genome sequencing.</title>
        <authorList>
            <person name="Alam M."/>
            <person name="Haque M.S."/>
            <person name="Islam M.S."/>
            <person name="Emdad E.M."/>
            <person name="Islam M.M."/>
            <person name="Ahmed B."/>
            <person name="Halim A."/>
            <person name="Hossen Q.M.M."/>
            <person name="Hossain M.Z."/>
            <person name="Ahmed R."/>
            <person name="Khan M.M."/>
            <person name="Islam R."/>
            <person name="Rashid M.M."/>
            <person name="Khan S.A."/>
            <person name="Rahman M.S."/>
            <person name="Alam M."/>
            <person name="Yahiya A.S."/>
            <person name="Khan M.S."/>
            <person name="Azam M.S."/>
            <person name="Haque T."/>
            <person name="Lashkar M.Z.H."/>
            <person name="Akhand A.I."/>
            <person name="Morshed G."/>
            <person name="Roy S."/>
            <person name="Uddin K.S."/>
            <person name="Rabeya T."/>
            <person name="Hossain A.S."/>
            <person name="Chowdhury A."/>
            <person name="Snigdha A.R."/>
            <person name="Mortoza M.S."/>
            <person name="Matin S.A."/>
            <person name="Hoque S.M.E."/>
            <person name="Islam M.K."/>
            <person name="Roy D.K."/>
            <person name="Haider R."/>
            <person name="Moosa M.M."/>
            <person name="Elias S.M."/>
            <person name="Hasan A.M."/>
            <person name="Jahan S."/>
            <person name="Shafiuddin M."/>
            <person name="Mahmood N."/>
            <person name="Shommy N.S."/>
        </authorList>
    </citation>
    <scope>NUCLEOTIDE SEQUENCE [LARGE SCALE GENOMIC DNA]</scope>
    <source>
        <strain evidence="2">cv. O-4</strain>
    </source>
</reference>
<protein>
    <submittedName>
        <fullName evidence="1">Uncharacterized protein</fullName>
    </submittedName>
</protein>
<gene>
    <name evidence="1" type="ORF">COLO4_33629</name>
</gene>
<proteinExistence type="predicted"/>
<name>A0A1R3GSG9_9ROSI</name>
<organism evidence="1 2">
    <name type="scientific">Corchorus olitorius</name>
    <dbReference type="NCBI Taxonomy" id="93759"/>
    <lineage>
        <taxon>Eukaryota</taxon>
        <taxon>Viridiplantae</taxon>
        <taxon>Streptophyta</taxon>
        <taxon>Embryophyta</taxon>
        <taxon>Tracheophyta</taxon>
        <taxon>Spermatophyta</taxon>
        <taxon>Magnoliopsida</taxon>
        <taxon>eudicotyledons</taxon>
        <taxon>Gunneridae</taxon>
        <taxon>Pentapetalae</taxon>
        <taxon>rosids</taxon>
        <taxon>malvids</taxon>
        <taxon>Malvales</taxon>
        <taxon>Malvaceae</taxon>
        <taxon>Grewioideae</taxon>
        <taxon>Apeibeae</taxon>
        <taxon>Corchorus</taxon>
    </lineage>
</organism>
<dbReference type="Proteomes" id="UP000187203">
    <property type="component" value="Unassembled WGS sequence"/>
</dbReference>
<evidence type="ECO:0000313" key="2">
    <source>
        <dbReference type="Proteomes" id="UP000187203"/>
    </source>
</evidence>
<dbReference type="AlphaFoldDB" id="A0A1R3GSG9"/>
<dbReference type="EMBL" id="AWUE01021787">
    <property type="protein sequence ID" value="OMO60999.1"/>
    <property type="molecule type" value="Genomic_DNA"/>
</dbReference>
<sequence length="30" mass="3610">MEIKRTKICEISKLRWNKSPKSCCREIEIS</sequence>
<evidence type="ECO:0000313" key="1">
    <source>
        <dbReference type="EMBL" id="OMO60999.1"/>
    </source>
</evidence>
<comment type="caution">
    <text evidence="1">The sequence shown here is derived from an EMBL/GenBank/DDBJ whole genome shotgun (WGS) entry which is preliminary data.</text>
</comment>
<accession>A0A1R3GSG9</accession>